<gene>
    <name evidence="2" type="ORF">EKG36_08370</name>
</gene>
<protein>
    <recommendedName>
        <fullName evidence="4">Phosphotransferase</fullName>
    </recommendedName>
</protein>
<reference evidence="2 3" key="1">
    <citation type="submission" date="2018-12" db="EMBL/GenBank/DDBJ databases">
        <authorList>
            <person name="Yu L."/>
        </authorList>
    </citation>
    <scope>NUCLEOTIDE SEQUENCE [LARGE SCALE GENOMIC DNA]</scope>
    <source>
        <strain evidence="2 3">11S</strain>
    </source>
</reference>
<feature type="region of interest" description="Disordered" evidence="1">
    <location>
        <begin position="75"/>
        <end position="99"/>
    </location>
</feature>
<keyword evidence="3" id="KW-1185">Reference proteome</keyword>
<dbReference type="Proteomes" id="UP000267400">
    <property type="component" value="Unassembled WGS sequence"/>
</dbReference>
<organism evidence="2 3">
    <name type="scientific">Halomonas nitroreducens</name>
    <dbReference type="NCBI Taxonomy" id="447425"/>
    <lineage>
        <taxon>Bacteria</taxon>
        <taxon>Pseudomonadati</taxon>
        <taxon>Pseudomonadota</taxon>
        <taxon>Gammaproteobacteria</taxon>
        <taxon>Oceanospirillales</taxon>
        <taxon>Halomonadaceae</taxon>
        <taxon>Halomonas</taxon>
    </lineage>
</organism>
<accession>A0A431V6Q6</accession>
<evidence type="ECO:0000313" key="3">
    <source>
        <dbReference type="Proteomes" id="UP000267400"/>
    </source>
</evidence>
<proteinExistence type="predicted"/>
<evidence type="ECO:0000256" key="1">
    <source>
        <dbReference type="SAM" id="MobiDB-lite"/>
    </source>
</evidence>
<name>A0A431V6Q6_9GAMM</name>
<comment type="caution">
    <text evidence="2">The sequence shown here is derived from an EMBL/GenBank/DDBJ whole genome shotgun (WGS) entry which is preliminary data.</text>
</comment>
<dbReference type="EMBL" id="RXNS01000006">
    <property type="protein sequence ID" value="RTR05121.1"/>
    <property type="molecule type" value="Genomic_DNA"/>
</dbReference>
<sequence length="125" mass="13429">MPGTTKCATPAAPARSSTASRSASKSGKSRWQWASINIGWKLEAGSWKLEAGSWKLEAGSWKLEASLNPPQTASRVFLPASSSSPRSGRASSSRAQPGQCSRVWLKRISGQRSWVICRLTRVGAI</sequence>
<feature type="compositionally biased region" description="Low complexity" evidence="1">
    <location>
        <begin position="8"/>
        <end position="26"/>
    </location>
</feature>
<dbReference type="AlphaFoldDB" id="A0A431V6Q6"/>
<evidence type="ECO:0000313" key="2">
    <source>
        <dbReference type="EMBL" id="RTR05121.1"/>
    </source>
</evidence>
<feature type="compositionally biased region" description="Low complexity" evidence="1">
    <location>
        <begin position="79"/>
        <end position="98"/>
    </location>
</feature>
<evidence type="ECO:0008006" key="4">
    <source>
        <dbReference type="Google" id="ProtNLM"/>
    </source>
</evidence>
<feature type="region of interest" description="Disordered" evidence="1">
    <location>
        <begin position="1"/>
        <end position="29"/>
    </location>
</feature>